<keyword evidence="5" id="KW-0808">Transferase</keyword>
<evidence type="ECO:0000256" key="3">
    <source>
        <dbReference type="ARBA" id="ARBA00022840"/>
    </source>
</evidence>
<keyword evidence="6" id="KW-1185">Reference proteome</keyword>
<dbReference type="EMBL" id="FWFL01000007">
    <property type="protein sequence ID" value="SLN53814.1"/>
    <property type="molecule type" value="Genomic_DNA"/>
</dbReference>
<evidence type="ECO:0000313" key="6">
    <source>
        <dbReference type="Proteomes" id="UP000193827"/>
    </source>
</evidence>
<name>A0A1Y5T216_9RHOB</name>
<dbReference type="Pfam" id="PF00391">
    <property type="entry name" value="PEP-utilizers"/>
    <property type="match status" value="1"/>
</dbReference>
<evidence type="ECO:0000256" key="2">
    <source>
        <dbReference type="ARBA" id="ARBA00022741"/>
    </source>
</evidence>
<dbReference type="InterPro" id="IPR008279">
    <property type="entry name" value="PEP-util_enz_mobile_dom"/>
</dbReference>
<organism evidence="5 6">
    <name type="scientific">Roseovarius litorisediminis</name>
    <dbReference type="NCBI Taxonomy" id="1312363"/>
    <lineage>
        <taxon>Bacteria</taxon>
        <taxon>Pseudomonadati</taxon>
        <taxon>Pseudomonadota</taxon>
        <taxon>Alphaproteobacteria</taxon>
        <taxon>Rhodobacterales</taxon>
        <taxon>Roseobacteraceae</taxon>
        <taxon>Roseovarius</taxon>
    </lineage>
</organism>
<dbReference type="AlphaFoldDB" id="A0A1Y5T216"/>
<accession>A0A1Y5T216</accession>
<dbReference type="InterPro" id="IPR006319">
    <property type="entry name" value="PEP_synth"/>
</dbReference>
<comment type="similarity">
    <text evidence="1">Belongs to the PEP-utilizing enzyme family.</text>
</comment>
<dbReference type="InterPro" id="IPR036637">
    <property type="entry name" value="Phosphohistidine_dom_sf"/>
</dbReference>
<protein>
    <submittedName>
        <fullName evidence="5">Phosphoenolpyruvate synthase</fullName>
        <ecNumber evidence="5">2.7.9.2</ecNumber>
    </submittedName>
</protein>
<evidence type="ECO:0000313" key="5">
    <source>
        <dbReference type="EMBL" id="SLN53814.1"/>
    </source>
</evidence>
<dbReference type="GO" id="GO:0005524">
    <property type="term" value="F:ATP binding"/>
    <property type="evidence" value="ECO:0007669"/>
    <property type="project" value="UniProtKB-KW"/>
</dbReference>
<dbReference type="SUPFAM" id="SSF52009">
    <property type="entry name" value="Phosphohistidine domain"/>
    <property type="match status" value="1"/>
</dbReference>
<dbReference type="PANTHER" id="PTHR43030">
    <property type="entry name" value="PHOSPHOENOLPYRUVATE SYNTHASE"/>
    <property type="match status" value="1"/>
</dbReference>
<reference evidence="5 6" key="1">
    <citation type="submission" date="2017-03" db="EMBL/GenBank/DDBJ databases">
        <authorList>
            <person name="Afonso C.L."/>
            <person name="Miller P.J."/>
            <person name="Scott M.A."/>
            <person name="Spackman E."/>
            <person name="Goraichik I."/>
            <person name="Dimitrov K.M."/>
            <person name="Suarez D.L."/>
            <person name="Swayne D.E."/>
        </authorList>
    </citation>
    <scope>NUCLEOTIDE SEQUENCE [LARGE SCALE GENOMIC DNA]</scope>
    <source>
        <strain evidence="5 6">CECT 8287</strain>
    </source>
</reference>
<sequence>MPARGQSKSKALGGTCVSGSQNVTGRVFVVQDETAIDDSAFSGFKDGDIIVCRMISPAWLPWVQRSGGVLSEVGGWLSHMAIVARERGILLLVGCTGLDQLKTGMTVNARTDGAVSVDERTAAQSRKTA</sequence>
<gene>
    <name evidence="5" type="primary">ppsA</name>
    <name evidence="5" type="ORF">PEL8287_02860</name>
</gene>
<keyword evidence="2" id="KW-0547">Nucleotide-binding</keyword>
<dbReference type="PANTHER" id="PTHR43030:SF1">
    <property type="entry name" value="PHOSPHOENOLPYRUVATE SYNTHASE"/>
    <property type="match status" value="1"/>
</dbReference>
<dbReference type="Gene3D" id="3.50.30.10">
    <property type="entry name" value="Phosphohistidine domain"/>
    <property type="match status" value="1"/>
</dbReference>
<keyword evidence="5" id="KW-0670">Pyruvate</keyword>
<proteinExistence type="inferred from homology"/>
<dbReference type="EC" id="2.7.9.2" evidence="5"/>
<feature type="domain" description="PEP-utilising enzyme mobile" evidence="4">
    <location>
        <begin position="44"/>
        <end position="107"/>
    </location>
</feature>
<dbReference type="Proteomes" id="UP000193827">
    <property type="component" value="Unassembled WGS sequence"/>
</dbReference>
<keyword evidence="3" id="KW-0067">ATP-binding</keyword>
<evidence type="ECO:0000259" key="4">
    <source>
        <dbReference type="Pfam" id="PF00391"/>
    </source>
</evidence>
<evidence type="ECO:0000256" key="1">
    <source>
        <dbReference type="ARBA" id="ARBA00007837"/>
    </source>
</evidence>
<dbReference type="GO" id="GO:0008986">
    <property type="term" value="F:pyruvate, water dikinase activity"/>
    <property type="evidence" value="ECO:0007669"/>
    <property type="project" value="UniProtKB-EC"/>
</dbReference>